<dbReference type="InterPro" id="IPR051929">
    <property type="entry name" value="VirAsm_ModProt"/>
</dbReference>
<proteinExistence type="predicted"/>
<dbReference type="PANTHER" id="PTHR34858:SF1">
    <property type="entry name" value="CYSO-CYSTEINE PEPTIDASE"/>
    <property type="match status" value="1"/>
</dbReference>
<keyword evidence="8" id="KW-1185">Reference proteome</keyword>
<dbReference type="GO" id="GO:0008235">
    <property type="term" value="F:metalloexopeptidase activity"/>
    <property type="evidence" value="ECO:0007669"/>
    <property type="project" value="TreeGrafter"/>
</dbReference>
<dbReference type="InterPro" id="IPR000555">
    <property type="entry name" value="JAMM/MPN+_dom"/>
</dbReference>
<dbReference type="SUPFAM" id="SSF102712">
    <property type="entry name" value="JAB1/MPN domain"/>
    <property type="match status" value="1"/>
</dbReference>
<gene>
    <name evidence="7" type="ORF">HNR32_000496</name>
</gene>
<dbReference type="SMART" id="SM00232">
    <property type="entry name" value="JAB_MPN"/>
    <property type="match status" value="1"/>
</dbReference>
<dbReference type="FunFam" id="3.40.140.10:FF:000085">
    <property type="entry name" value="Mov34/MPN/PAD-1 family protein"/>
    <property type="match status" value="1"/>
</dbReference>
<dbReference type="EMBL" id="JACHFH010000004">
    <property type="protein sequence ID" value="MBB5335375.1"/>
    <property type="molecule type" value="Genomic_DNA"/>
</dbReference>
<dbReference type="CDD" id="cd08070">
    <property type="entry name" value="MPN_like"/>
    <property type="match status" value="1"/>
</dbReference>
<dbReference type="Gene3D" id="3.40.140.10">
    <property type="entry name" value="Cytidine Deaminase, domain 2"/>
    <property type="match status" value="1"/>
</dbReference>
<comment type="caution">
    <text evidence="7">The sequence shown here is derived from an EMBL/GenBank/DDBJ whole genome shotgun (WGS) entry which is preliminary data.</text>
</comment>
<sequence>MLILQQNYFSQIAAYARQQLPLEACGLIAGIKENENIIVKKIYFLNNVDKSVRHFSLAPQEQFQAIKDMRQNNYILLGNWHSHPSSAAVPSTEDIKLAYDPALSYLILSLQYSTPLLNSFKIKNGFITKEIIHIIPEEKR</sequence>
<keyword evidence="5" id="KW-0482">Metalloprotease</keyword>
<evidence type="ECO:0000313" key="8">
    <source>
        <dbReference type="Proteomes" id="UP000559117"/>
    </source>
</evidence>
<evidence type="ECO:0000256" key="1">
    <source>
        <dbReference type="ARBA" id="ARBA00022670"/>
    </source>
</evidence>
<dbReference type="PANTHER" id="PTHR34858">
    <property type="entry name" value="CYSO-CYSTEINE PEPTIDASE"/>
    <property type="match status" value="1"/>
</dbReference>
<feature type="domain" description="MPN" evidence="6">
    <location>
        <begin position="1"/>
        <end position="136"/>
    </location>
</feature>
<keyword evidence="1" id="KW-0645">Protease</keyword>
<evidence type="ECO:0000256" key="4">
    <source>
        <dbReference type="ARBA" id="ARBA00022833"/>
    </source>
</evidence>
<dbReference type="AlphaFoldDB" id="A0A840US66"/>
<evidence type="ECO:0000256" key="3">
    <source>
        <dbReference type="ARBA" id="ARBA00022801"/>
    </source>
</evidence>
<dbReference type="InterPro" id="IPR037518">
    <property type="entry name" value="MPN"/>
</dbReference>
<name>A0A840US66_9FIRM</name>
<protein>
    <submittedName>
        <fullName evidence="7">Proteasome lid subunit RPN8/RPN11</fullName>
    </submittedName>
</protein>
<dbReference type="InterPro" id="IPR028090">
    <property type="entry name" value="JAB_dom_prok"/>
</dbReference>
<dbReference type="GO" id="GO:0006508">
    <property type="term" value="P:proteolysis"/>
    <property type="evidence" value="ECO:0007669"/>
    <property type="project" value="UniProtKB-KW"/>
</dbReference>
<dbReference type="GO" id="GO:0008270">
    <property type="term" value="F:zinc ion binding"/>
    <property type="evidence" value="ECO:0007669"/>
    <property type="project" value="TreeGrafter"/>
</dbReference>
<keyword evidence="2" id="KW-0479">Metal-binding</keyword>
<dbReference type="GO" id="GO:0000502">
    <property type="term" value="C:proteasome complex"/>
    <property type="evidence" value="ECO:0007669"/>
    <property type="project" value="UniProtKB-KW"/>
</dbReference>
<evidence type="ECO:0000259" key="6">
    <source>
        <dbReference type="PROSITE" id="PS50249"/>
    </source>
</evidence>
<dbReference type="Proteomes" id="UP000559117">
    <property type="component" value="Unassembled WGS sequence"/>
</dbReference>
<evidence type="ECO:0000256" key="2">
    <source>
        <dbReference type="ARBA" id="ARBA00022723"/>
    </source>
</evidence>
<dbReference type="PROSITE" id="PS50249">
    <property type="entry name" value="MPN"/>
    <property type="match status" value="1"/>
</dbReference>
<organism evidence="7 8">
    <name type="scientific">Pectinatus brassicae</name>
    <dbReference type="NCBI Taxonomy" id="862415"/>
    <lineage>
        <taxon>Bacteria</taxon>
        <taxon>Bacillati</taxon>
        <taxon>Bacillota</taxon>
        <taxon>Negativicutes</taxon>
        <taxon>Selenomonadales</taxon>
        <taxon>Selenomonadaceae</taxon>
        <taxon>Pectinatus</taxon>
    </lineage>
</organism>
<reference evidence="7 8" key="1">
    <citation type="submission" date="2020-08" db="EMBL/GenBank/DDBJ databases">
        <title>Genomic Encyclopedia of Type Strains, Phase IV (KMG-IV): sequencing the most valuable type-strain genomes for metagenomic binning, comparative biology and taxonomic classification.</title>
        <authorList>
            <person name="Goeker M."/>
        </authorList>
    </citation>
    <scope>NUCLEOTIDE SEQUENCE [LARGE SCALE GENOMIC DNA]</scope>
    <source>
        <strain evidence="7 8">DSM 24661</strain>
    </source>
</reference>
<keyword evidence="7" id="KW-0647">Proteasome</keyword>
<dbReference type="Pfam" id="PF14464">
    <property type="entry name" value="Prok-JAB"/>
    <property type="match status" value="1"/>
</dbReference>
<dbReference type="RefSeq" id="WP_183859294.1">
    <property type="nucleotide sequence ID" value="NZ_JACHFH010000004.1"/>
</dbReference>
<evidence type="ECO:0000256" key="5">
    <source>
        <dbReference type="ARBA" id="ARBA00023049"/>
    </source>
</evidence>
<keyword evidence="4" id="KW-0862">Zinc</keyword>
<evidence type="ECO:0000313" key="7">
    <source>
        <dbReference type="EMBL" id="MBB5335375.1"/>
    </source>
</evidence>
<keyword evidence="3" id="KW-0378">Hydrolase</keyword>
<accession>A0A840US66</accession>